<dbReference type="AlphaFoldDB" id="A0A6N2X3N1"/>
<proteinExistence type="predicted"/>
<sequence>MDSNVVEVLYNIYHRKLSKVSVEYKRYLYENINWTSRLIGIKGSRGVGKTTLLLQYIKCTFADVDNAFYISLDDLWFKTHSLMELVEYVYTHGVTHLFLDEVHRYPDWSQILKNIYDSYSDLYLVYTGSSMLEIDNSKVDLSRRQTVYVMSGLSFREYLAFEGVIFLAPLSLDDLVSRHVATAMEITSSIKILPLFEKYLKNGYYPFYKEAGEDYLLRLQEVASLVIDADLPAVEEIEYSTVQKAKKMLMILAERVPFTPNISQLCKELETTRDVGLKLLYALERAALLKLLNSEIKSYKSLSKPEKVYLNNTNLMYALTAKVDKGNLRETFFFNQVNAAYSAIMPQKGDFLVDGKYLFEVGGKGKTFEQIKDIADSFLAVDDVECGHKNRIPLWMFGLLY</sequence>
<dbReference type="InterPro" id="IPR027417">
    <property type="entry name" value="P-loop_NTPase"/>
</dbReference>
<gene>
    <name evidence="2" type="ORF">BILFYP9_04151</name>
</gene>
<accession>A0A6N2X3N1</accession>
<dbReference type="EMBL" id="CACRSU010000048">
    <property type="protein sequence ID" value="VYT48450.1"/>
    <property type="molecule type" value="Genomic_DNA"/>
</dbReference>
<evidence type="ECO:0000259" key="1">
    <source>
        <dbReference type="Pfam" id="PF13173"/>
    </source>
</evidence>
<reference evidence="2" key="1">
    <citation type="submission" date="2019-11" db="EMBL/GenBank/DDBJ databases">
        <authorList>
            <person name="Feng L."/>
        </authorList>
    </citation>
    <scope>NUCLEOTIDE SEQUENCE</scope>
    <source>
        <strain evidence="2">BintestinalisLFYP9</strain>
    </source>
</reference>
<dbReference type="RefSeq" id="WP_138290911.1">
    <property type="nucleotide sequence ID" value="NZ_BAABZC010000001.1"/>
</dbReference>
<dbReference type="InterPro" id="IPR041682">
    <property type="entry name" value="AAA_14"/>
</dbReference>
<organism evidence="2">
    <name type="scientific">Bacteroides intestinalis</name>
    <dbReference type="NCBI Taxonomy" id="329854"/>
    <lineage>
        <taxon>Bacteria</taxon>
        <taxon>Pseudomonadati</taxon>
        <taxon>Bacteroidota</taxon>
        <taxon>Bacteroidia</taxon>
        <taxon>Bacteroidales</taxon>
        <taxon>Bacteroidaceae</taxon>
        <taxon>Bacteroides</taxon>
    </lineage>
</organism>
<name>A0A6N2X3N1_9BACE</name>
<evidence type="ECO:0000313" key="2">
    <source>
        <dbReference type="EMBL" id="VYT48450.1"/>
    </source>
</evidence>
<dbReference type="PANTHER" id="PTHR42990:SF1">
    <property type="entry name" value="AAA+ ATPASE DOMAIN-CONTAINING PROTEIN"/>
    <property type="match status" value="1"/>
</dbReference>
<dbReference type="PANTHER" id="PTHR42990">
    <property type="entry name" value="ATPASE"/>
    <property type="match status" value="1"/>
</dbReference>
<dbReference type="Pfam" id="PF13173">
    <property type="entry name" value="AAA_14"/>
    <property type="match status" value="1"/>
</dbReference>
<protein>
    <recommendedName>
        <fullName evidence="1">AAA domain-containing protein</fullName>
    </recommendedName>
</protein>
<feature type="domain" description="AAA" evidence="1">
    <location>
        <begin position="37"/>
        <end position="159"/>
    </location>
</feature>
<dbReference type="SUPFAM" id="SSF52540">
    <property type="entry name" value="P-loop containing nucleoside triphosphate hydrolases"/>
    <property type="match status" value="1"/>
</dbReference>